<evidence type="ECO:0000313" key="3">
    <source>
        <dbReference type="Proteomes" id="UP001153269"/>
    </source>
</evidence>
<protein>
    <submittedName>
        <fullName evidence="2">Uncharacterized protein</fullName>
    </submittedName>
</protein>
<feature type="compositionally biased region" description="Pro residues" evidence="1">
    <location>
        <begin position="63"/>
        <end position="74"/>
    </location>
</feature>
<keyword evidence="3" id="KW-1185">Reference proteome</keyword>
<dbReference type="AlphaFoldDB" id="A0A9N7UH50"/>
<accession>A0A9N7UH50</accession>
<feature type="region of interest" description="Disordered" evidence="1">
    <location>
        <begin position="63"/>
        <end position="91"/>
    </location>
</feature>
<reference evidence="2" key="1">
    <citation type="submission" date="2020-03" db="EMBL/GenBank/DDBJ databases">
        <authorList>
            <person name="Weist P."/>
        </authorList>
    </citation>
    <scope>NUCLEOTIDE SEQUENCE</scope>
</reference>
<evidence type="ECO:0000256" key="1">
    <source>
        <dbReference type="SAM" id="MobiDB-lite"/>
    </source>
</evidence>
<comment type="caution">
    <text evidence="2">The sequence shown here is derived from an EMBL/GenBank/DDBJ whole genome shotgun (WGS) entry which is preliminary data.</text>
</comment>
<gene>
    <name evidence="2" type="ORF">PLEPLA_LOCUS18676</name>
</gene>
<proteinExistence type="predicted"/>
<dbReference type="EMBL" id="CADEAL010001258">
    <property type="protein sequence ID" value="CAB1430690.1"/>
    <property type="molecule type" value="Genomic_DNA"/>
</dbReference>
<name>A0A9N7UH50_PLEPL</name>
<dbReference type="Proteomes" id="UP001153269">
    <property type="component" value="Unassembled WGS sequence"/>
</dbReference>
<sequence length="276" mass="29513">MQLQFTSRESHTLYTAAFPACLPLHLPPPFHPPPPPSSFSSSSHVHALCHVYHLDCLSASPPPAAHNVTPPPGPAWRGVRSDSRRHRVSGRSALRENKLQRYRMTGFKGGFNVKEAAVALLAPLLMDTLATTGVQGAPASASSPAARVITTAFPEALFSRDESLTHLLYVFSLSAHFPADSGRGARRRKGAAGSRETGPMSDRQERGRRQTGQQSCVMLSDVRAVLIQVNPAGTCTYMAGVLSLAATARCVPVSDSADCVLCDGVSEESSDKTEQQ</sequence>
<evidence type="ECO:0000313" key="2">
    <source>
        <dbReference type="EMBL" id="CAB1430690.1"/>
    </source>
</evidence>
<organism evidence="2 3">
    <name type="scientific">Pleuronectes platessa</name>
    <name type="common">European plaice</name>
    <dbReference type="NCBI Taxonomy" id="8262"/>
    <lineage>
        <taxon>Eukaryota</taxon>
        <taxon>Metazoa</taxon>
        <taxon>Chordata</taxon>
        <taxon>Craniata</taxon>
        <taxon>Vertebrata</taxon>
        <taxon>Euteleostomi</taxon>
        <taxon>Actinopterygii</taxon>
        <taxon>Neopterygii</taxon>
        <taxon>Teleostei</taxon>
        <taxon>Neoteleostei</taxon>
        <taxon>Acanthomorphata</taxon>
        <taxon>Carangaria</taxon>
        <taxon>Pleuronectiformes</taxon>
        <taxon>Pleuronectoidei</taxon>
        <taxon>Pleuronectidae</taxon>
        <taxon>Pleuronectes</taxon>
    </lineage>
</organism>
<feature type="region of interest" description="Disordered" evidence="1">
    <location>
        <begin position="180"/>
        <end position="214"/>
    </location>
</feature>